<dbReference type="AlphaFoldDB" id="K1P878"/>
<evidence type="ECO:0000313" key="2">
    <source>
        <dbReference type="EMBL" id="EKC19917.1"/>
    </source>
</evidence>
<dbReference type="Gene3D" id="3.90.1720.30">
    <property type="entry name" value="PPPDE domains"/>
    <property type="match status" value="1"/>
</dbReference>
<reference evidence="2" key="1">
    <citation type="journal article" date="2012" name="Nature">
        <title>The oyster genome reveals stress adaptation and complexity of shell formation.</title>
        <authorList>
            <person name="Zhang G."/>
            <person name="Fang X."/>
            <person name="Guo X."/>
            <person name="Li L."/>
            <person name="Luo R."/>
            <person name="Xu F."/>
            <person name="Yang P."/>
            <person name="Zhang L."/>
            <person name="Wang X."/>
            <person name="Qi H."/>
            <person name="Xiong Z."/>
            <person name="Que H."/>
            <person name="Xie Y."/>
            <person name="Holland P.W."/>
            <person name="Paps J."/>
            <person name="Zhu Y."/>
            <person name="Wu F."/>
            <person name="Chen Y."/>
            <person name="Wang J."/>
            <person name="Peng C."/>
            <person name="Meng J."/>
            <person name="Yang L."/>
            <person name="Liu J."/>
            <person name="Wen B."/>
            <person name="Zhang N."/>
            <person name="Huang Z."/>
            <person name="Zhu Q."/>
            <person name="Feng Y."/>
            <person name="Mount A."/>
            <person name="Hedgecock D."/>
            <person name="Xu Z."/>
            <person name="Liu Y."/>
            <person name="Domazet-Loso T."/>
            <person name="Du Y."/>
            <person name="Sun X."/>
            <person name="Zhang S."/>
            <person name="Liu B."/>
            <person name="Cheng P."/>
            <person name="Jiang X."/>
            <person name="Li J."/>
            <person name="Fan D."/>
            <person name="Wang W."/>
            <person name="Fu W."/>
            <person name="Wang T."/>
            <person name="Wang B."/>
            <person name="Zhang J."/>
            <person name="Peng Z."/>
            <person name="Li Y."/>
            <person name="Li N."/>
            <person name="Wang J."/>
            <person name="Chen M."/>
            <person name="He Y."/>
            <person name="Tan F."/>
            <person name="Song X."/>
            <person name="Zheng Q."/>
            <person name="Huang R."/>
            <person name="Yang H."/>
            <person name="Du X."/>
            <person name="Chen L."/>
            <person name="Yang M."/>
            <person name="Gaffney P.M."/>
            <person name="Wang S."/>
            <person name="Luo L."/>
            <person name="She Z."/>
            <person name="Ming Y."/>
            <person name="Huang W."/>
            <person name="Zhang S."/>
            <person name="Huang B."/>
            <person name="Zhang Y."/>
            <person name="Qu T."/>
            <person name="Ni P."/>
            <person name="Miao G."/>
            <person name="Wang J."/>
            <person name="Wang Q."/>
            <person name="Steinberg C.E."/>
            <person name="Wang H."/>
            <person name="Li N."/>
            <person name="Qian L."/>
            <person name="Zhang G."/>
            <person name="Li Y."/>
            <person name="Yang H."/>
            <person name="Liu X."/>
            <person name="Wang J."/>
            <person name="Yin Y."/>
            <person name="Wang J."/>
        </authorList>
    </citation>
    <scope>NUCLEOTIDE SEQUENCE [LARGE SCALE GENOMIC DNA]</scope>
    <source>
        <strain evidence="2">05x7-T-G4-1.051#20</strain>
    </source>
</reference>
<dbReference type="SUPFAM" id="SSF52402">
    <property type="entry name" value="Adenine nucleotide alpha hydrolases-like"/>
    <property type="match status" value="1"/>
</dbReference>
<organism evidence="2">
    <name type="scientific">Magallana gigas</name>
    <name type="common">Pacific oyster</name>
    <name type="synonym">Crassostrea gigas</name>
    <dbReference type="NCBI Taxonomy" id="29159"/>
    <lineage>
        <taxon>Eukaryota</taxon>
        <taxon>Metazoa</taxon>
        <taxon>Spiralia</taxon>
        <taxon>Lophotrochozoa</taxon>
        <taxon>Mollusca</taxon>
        <taxon>Bivalvia</taxon>
        <taxon>Autobranchia</taxon>
        <taxon>Pteriomorphia</taxon>
        <taxon>Ostreida</taxon>
        <taxon>Ostreoidea</taxon>
        <taxon>Ostreidae</taxon>
        <taxon>Magallana</taxon>
    </lineage>
</organism>
<name>K1P878_MAGGI</name>
<accession>K1P878</accession>
<feature type="domain" description="UspA" evidence="1">
    <location>
        <begin position="7"/>
        <end position="145"/>
    </location>
</feature>
<dbReference type="InterPro" id="IPR006015">
    <property type="entry name" value="Universal_stress_UspA"/>
</dbReference>
<sequence>MAETPKRRVVLAMDGSEYADYAFNWYVENFKMDGDYLTVVHSFEAKSISHAALGSDVKALGNVLEEEAKENKVILDLLRTKLASAGVAGEVKPLVGKPGETVVHEAHEQNADVILCGSRGHGKLRRTFMGSVSDYIVHHSHVPVVSQSPDPSVTVRPSGSVTSGGTCSHQSDCEDSLCCVHSSFIGKRRKRLFLDGLFNHDHGTCKPHRKLGILVVLVILAYFQEVYHVAFWKTNTVCGNKKRGRPFYFGTTDVECMRSIRRRQKRALVSYPLPERKYWSLNHRWVYYDGWYFELFYRPHTRRPAKSKFCRSSREAIPAGYSTLDIDYKKRGRPFYFGTTDVECMRSIRRRQKRALVSYPLPERKYWSLVHRWVYYDGWYFELFYRPHTRRPAKSKFCRSSREAIPAGYSTLDIDCLRRCAIYYNKRFIARYKTFTHNCHHYANKIAEVLCTYSMCPDWCQGLFLEPGDSRLMTKFVLRTTPSPNFTRDLALIDLY</sequence>
<evidence type="ECO:0000259" key="1">
    <source>
        <dbReference type="Pfam" id="PF00582"/>
    </source>
</evidence>
<dbReference type="Pfam" id="PF00582">
    <property type="entry name" value="Usp"/>
    <property type="match status" value="1"/>
</dbReference>
<gene>
    <name evidence="2" type="ORF">CGI_10007259</name>
</gene>
<dbReference type="Gene3D" id="3.40.50.620">
    <property type="entry name" value="HUPs"/>
    <property type="match status" value="1"/>
</dbReference>
<proteinExistence type="predicted"/>
<dbReference type="CDD" id="cd23659">
    <property type="entry name" value="USP_At3g01520-like"/>
    <property type="match status" value="1"/>
</dbReference>
<dbReference type="InParanoid" id="K1P878"/>
<dbReference type="PRINTS" id="PR01438">
    <property type="entry name" value="UNVRSLSTRESS"/>
</dbReference>
<protein>
    <recommendedName>
        <fullName evidence="1">UspA domain-containing protein</fullName>
    </recommendedName>
</protein>
<dbReference type="InterPro" id="IPR042266">
    <property type="entry name" value="PPPDE_sf"/>
</dbReference>
<dbReference type="InterPro" id="IPR014729">
    <property type="entry name" value="Rossmann-like_a/b/a_fold"/>
</dbReference>
<dbReference type="PANTHER" id="PTHR46989">
    <property type="entry name" value="USP DOMAIN-CONTAINING PROTEIN"/>
    <property type="match status" value="1"/>
</dbReference>
<dbReference type="PANTHER" id="PTHR46989:SF3">
    <property type="entry name" value="USPA DOMAIN-CONTAINING PROTEIN"/>
    <property type="match status" value="1"/>
</dbReference>
<dbReference type="EMBL" id="JH816481">
    <property type="protein sequence ID" value="EKC19917.1"/>
    <property type="molecule type" value="Genomic_DNA"/>
</dbReference>
<dbReference type="InterPro" id="IPR006016">
    <property type="entry name" value="UspA"/>
</dbReference>
<dbReference type="HOGENOM" id="CLU_550133_0_0_1"/>